<protein>
    <submittedName>
        <fullName evidence="2">Uncharacterized protein</fullName>
    </submittedName>
</protein>
<gene>
    <name evidence="2" type="ORF">CVIRNUC_004574</name>
</gene>
<evidence type="ECO:0000256" key="1">
    <source>
        <dbReference type="SAM" id="MobiDB-lite"/>
    </source>
</evidence>
<reference evidence="2 3" key="1">
    <citation type="submission" date="2023-10" db="EMBL/GenBank/DDBJ databases">
        <authorList>
            <person name="Maclean D."/>
            <person name="Macfadyen A."/>
        </authorList>
    </citation>
    <scope>NUCLEOTIDE SEQUENCE [LARGE SCALE GENOMIC DNA]</scope>
</reference>
<proteinExistence type="predicted"/>
<feature type="region of interest" description="Disordered" evidence="1">
    <location>
        <begin position="65"/>
        <end position="86"/>
    </location>
</feature>
<comment type="caution">
    <text evidence="2">The sequence shown here is derived from an EMBL/GenBank/DDBJ whole genome shotgun (WGS) entry which is preliminary data.</text>
</comment>
<dbReference type="Proteomes" id="UP001314263">
    <property type="component" value="Unassembled WGS sequence"/>
</dbReference>
<sequence>MSAHRASIVDVFLPALSGSSPSASNMQDDDQVDAVRLNARSAQQAAALARAGIAVQPEVANIAPAPGYEDVQSPSQAPLPSPAPEAVEGTLLIGTPESAPAPADTIAEVPQRNFDDLGTTIASLPIYPEDGYGL</sequence>
<name>A0AAV1I643_9CHLO</name>
<accession>A0AAV1I643</accession>
<organism evidence="2 3">
    <name type="scientific">Coccomyxa viridis</name>
    <dbReference type="NCBI Taxonomy" id="1274662"/>
    <lineage>
        <taxon>Eukaryota</taxon>
        <taxon>Viridiplantae</taxon>
        <taxon>Chlorophyta</taxon>
        <taxon>core chlorophytes</taxon>
        <taxon>Trebouxiophyceae</taxon>
        <taxon>Trebouxiophyceae incertae sedis</taxon>
        <taxon>Coccomyxaceae</taxon>
        <taxon>Coccomyxa</taxon>
    </lineage>
</organism>
<dbReference type="AlphaFoldDB" id="A0AAV1I643"/>
<evidence type="ECO:0000313" key="2">
    <source>
        <dbReference type="EMBL" id="CAK0778179.1"/>
    </source>
</evidence>
<keyword evidence="3" id="KW-1185">Reference proteome</keyword>
<evidence type="ECO:0000313" key="3">
    <source>
        <dbReference type="Proteomes" id="UP001314263"/>
    </source>
</evidence>
<dbReference type="EMBL" id="CAUYUE010000005">
    <property type="protein sequence ID" value="CAK0778179.1"/>
    <property type="molecule type" value="Genomic_DNA"/>
</dbReference>